<dbReference type="PANTHER" id="PTHR43877">
    <property type="entry name" value="AMINOALKYLPHOSPHONATE N-ACETYLTRANSFERASE-RELATED-RELATED"/>
    <property type="match status" value="1"/>
</dbReference>
<dbReference type="PATRIC" id="fig|632772.20.peg.6521"/>
<dbReference type="STRING" id="632772.ROP_62440"/>
<dbReference type="InterPro" id="IPR050832">
    <property type="entry name" value="Bact_Acetyltransf"/>
</dbReference>
<gene>
    <name evidence="4" type="ordered locus">ROP_62440</name>
</gene>
<protein>
    <submittedName>
        <fullName evidence="4">Putative ribosomal-protein-alanine acetyltransferase</fullName>
        <ecNumber evidence="4">2.3.1.128</ecNumber>
    </submittedName>
</protein>
<dbReference type="InterPro" id="IPR006464">
    <property type="entry name" value="AcTrfase_RimI/Ard1"/>
</dbReference>
<dbReference type="Proteomes" id="UP000002212">
    <property type="component" value="Chromosome"/>
</dbReference>
<proteinExistence type="predicted"/>
<dbReference type="KEGG" id="rop:ROP_62440"/>
<sequence>MTFRIEPMAAADAERCAELETLLFAGDGPWSAHAFRAELAAPHVHYTVARDEDTGHVVGYAGIALLGSGSHPESEIHTIGTDPACQRRGIGGALLGELLRVADTRGGPVFLEVRTDNEAAIALYRREGFEIVGTRRKYYQPSGADAFTMRRPGSGEEPVQ</sequence>
<dbReference type="EC" id="2.3.1.128" evidence="4"/>
<accession>C1B070</accession>
<evidence type="ECO:0000256" key="1">
    <source>
        <dbReference type="ARBA" id="ARBA00022679"/>
    </source>
</evidence>
<dbReference type="RefSeq" id="WP_015889954.1">
    <property type="nucleotide sequence ID" value="NC_012522.1"/>
</dbReference>
<evidence type="ECO:0000256" key="2">
    <source>
        <dbReference type="ARBA" id="ARBA00023315"/>
    </source>
</evidence>
<keyword evidence="2 4" id="KW-0012">Acyltransferase</keyword>
<dbReference type="AlphaFoldDB" id="C1B070"/>
<dbReference type="SUPFAM" id="SSF55729">
    <property type="entry name" value="Acyl-CoA N-acyltransferases (Nat)"/>
    <property type="match status" value="1"/>
</dbReference>
<dbReference type="PROSITE" id="PS51186">
    <property type="entry name" value="GNAT"/>
    <property type="match status" value="1"/>
</dbReference>
<dbReference type="Gene3D" id="3.40.630.30">
    <property type="match status" value="1"/>
</dbReference>
<feature type="domain" description="N-acetyltransferase" evidence="3">
    <location>
        <begin position="3"/>
        <end position="154"/>
    </location>
</feature>
<keyword evidence="1 4" id="KW-0808">Transferase</keyword>
<dbReference type="CDD" id="cd04301">
    <property type="entry name" value="NAT_SF"/>
    <property type="match status" value="1"/>
</dbReference>
<reference evidence="4 5" key="1">
    <citation type="submission" date="2009-03" db="EMBL/GenBank/DDBJ databases">
        <title>Comparison of the complete genome sequences of Rhodococcus erythropolis PR4 and Rhodococcus opacus B4.</title>
        <authorList>
            <person name="Takarada H."/>
            <person name="Sekine M."/>
            <person name="Hosoyama A."/>
            <person name="Yamada R."/>
            <person name="Fujisawa T."/>
            <person name="Omata S."/>
            <person name="Shimizu A."/>
            <person name="Tsukatani N."/>
            <person name="Tanikawa S."/>
            <person name="Fujita N."/>
            <person name="Harayama S."/>
        </authorList>
    </citation>
    <scope>NUCLEOTIDE SEQUENCE [LARGE SCALE GENOMIC DNA]</scope>
    <source>
        <strain evidence="4 5">B4</strain>
    </source>
</reference>
<dbReference type="Pfam" id="PF00583">
    <property type="entry name" value="Acetyltransf_1"/>
    <property type="match status" value="1"/>
</dbReference>
<evidence type="ECO:0000313" key="4">
    <source>
        <dbReference type="EMBL" id="BAH54491.1"/>
    </source>
</evidence>
<evidence type="ECO:0000259" key="3">
    <source>
        <dbReference type="PROSITE" id="PS51186"/>
    </source>
</evidence>
<dbReference type="EMBL" id="AP011115">
    <property type="protein sequence ID" value="BAH54491.1"/>
    <property type="molecule type" value="Genomic_DNA"/>
</dbReference>
<name>C1B070_RHOOB</name>
<dbReference type="OrthoDB" id="529907at2"/>
<evidence type="ECO:0000313" key="5">
    <source>
        <dbReference type="Proteomes" id="UP000002212"/>
    </source>
</evidence>
<dbReference type="InterPro" id="IPR016181">
    <property type="entry name" value="Acyl_CoA_acyltransferase"/>
</dbReference>
<organism evidence="4 5">
    <name type="scientific">Rhodococcus opacus (strain B4)</name>
    <dbReference type="NCBI Taxonomy" id="632772"/>
    <lineage>
        <taxon>Bacteria</taxon>
        <taxon>Bacillati</taxon>
        <taxon>Actinomycetota</taxon>
        <taxon>Actinomycetes</taxon>
        <taxon>Mycobacteriales</taxon>
        <taxon>Nocardiaceae</taxon>
        <taxon>Rhodococcus</taxon>
    </lineage>
</organism>
<dbReference type="HOGENOM" id="CLU_013985_23_3_11"/>
<dbReference type="GO" id="GO:0008080">
    <property type="term" value="F:N-acetyltransferase activity"/>
    <property type="evidence" value="ECO:0007669"/>
    <property type="project" value="InterPro"/>
</dbReference>
<dbReference type="InterPro" id="IPR000182">
    <property type="entry name" value="GNAT_dom"/>
</dbReference>
<dbReference type="NCBIfam" id="TIGR01575">
    <property type="entry name" value="rimI"/>
    <property type="match status" value="1"/>
</dbReference>